<evidence type="ECO:0000256" key="4">
    <source>
        <dbReference type="ARBA" id="ARBA00022763"/>
    </source>
</evidence>
<dbReference type="Gene3D" id="6.10.140.430">
    <property type="match status" value="1"/>
</dbReference>
<dbReference type="PIRSF" id="PIRSF037677">
    <property type="entry name" value="DNA_mis_repair_Msh6"/>
    <property type="match status" value="1"/>
</dbReference>
<dbReference type="STRING" id="648757.Rvan_0105"/>
<dbReference type="PANTHER" id="PTHR11361">
    <property type="entry name" value="DNA MISMATCH REPAIR PROTEIN MUTS FAMILY MEMBER"/>
    <property type="match status" value="1"/>
</dbReference>
<dbReference type="InterPro" id="IPR007860">
    <property type="entry name" value="DNA_mmatch_repair_MutS_con_dom"/>
</dbReference>
<evidence type="ECO:0000256" key="5">
    <source>
        <dbReference type="ARBA" id="ARBA00022840"/>
    </source>
</evidence>
<dbReference type="NCBIfam" id="NF003810">
    <property type="entry name" value="PRK05399.1"/>
    <property type="match status" value="1"/>
</dbReference>
<dbReference type="GO" id="GO:0030983">
    <property type="term" value="F:mismatched DNA binding"/>
    <property type="evidence" value="ECO:0007669"/>
    <property type="project" value="InterPro"/>
</dbReference>
<dbReference type="InterPro" id="IPR017261">
    <property type="entry name" value="DNA_mismatch_repair_MutS/MSH"/>
</dbReference>
<keyword evidence="5 9" id="KW-0067">ATP-binding</keyword>
<dbReference type="GO" id="GO:0005829">
    <property type="term" value="C:cytosol"/>
    <property type="evidence" value="ECO:0007669"/>
    <property type="project" value="TreeGrafter"/>
</dbReference>
<dbReference type="SMART" id="SM00533">
    <property type="entry name" value="MUTSd"/>
    <property type="match status" value="1"/>
</dbReference>
<dbReference type="Gene3D" id="3.30.420.110">
    <property type="entry name" value="MutS, connector domain"/>
    <property type="match status" value="1"/>
</dbReference>
<dbReference type="GO" id="GO:0003684">
    <property type="term" value="F:damaged DNA binding"/>
    <property type="evidence" value="ECO:0007669"/>
    <property type="project" value="UniProtKB-UniRule"/>
</dbReference>
<dbReference type="Gene3D" id="3.40.1170.10">
    <property type="entry name" value="DNA repair protein MutS, domain I"/>
    <property type="match status" value="1"/>
</dbReference>
<feature type="binding site" evidence="9">
    <location>
        <begin position="684"/>
        <end position="691"/>
    </location>
    <ligand>
        <name>ATP</name>
        <dbReference type="ChEBI" id="CHEBI:30616"/>
    </ligand>
</feature>
<dbReference type="InterPro" id="IPR005748">
    <property type="entry name" value="DNA_mismatch_repair_MutS"/>
</dbReference>
<feature type="compositionally biased region" description="Polar residues" evidence="11">
    <location>
        <begin position="30"/>
        <end position="44"/>
    </location>
</feature>
<dbReference type="KEGG" id="rva:Rvan_0105"/>
<keyword evidence="14" id="KW-1185">Reference proteome</keyword>
<dbReference type="InterPro" id="IPR007695">
    <property type="entry name" value="DNA_mismatch_repair_MutS-lik_N"/>
</dbReference>
<keyword evidence="4 9" id="KW-0227">DNA damage</keyword>
<evidence type="ECO:0000256" key="3">
    <source>
        <dbReference type="ARBA" id="ARBA00022741"/>
    </source>
</evidence>
<keyword evidence="3 9" id="KW-0547">Nucleotide-binding</keyword>
<proteinExistence type="inferred from homology"/>
<dbReference type="InterPro" id="IPR027417">
    <property type="entry name" value="P-loop_NTPase"/>
</dbReference>
<evidence type="ECO:0000256" key="8">
    <source>
        <dbReference type="ARBA" id="ARBA00024647"/>
    </source>
</evidence>
<dbReference type="GO" id="GO:0005524">
    <property type="term" value="F:ATP binding"/>
    <property type="evidence" value="ECO:0007669"/>
    <property type="project" value="UniProtKB-UniRule"/>
</dbReference>
<protein>
    <recommendedName>
        <fullName evidence="2 9">DNA mismatch repair protein MutS</fullName>
    </recommendedName>
</protein>
<dbReference type="AlphaFoldDB" id="E3I541"/>
<evidence type="ECO:0000256" key="9">
    <source>
        <dbReference type="HAMAP-Rule" id="MF_00096"/>
    </source>
</evidence>
<dbReference type="eggNOG" id="COG0249">
    <property type="taxonomic scope" value="Bacteria"/>
</dbReference>
<reference evidence="14" key="1">
    <citation type="journal article" date="2011" name="J. Bacteriol.">
        <title>Genome sequences of eight morphologically diverse alphaproteobacteria.</title>
        <authorList>
            <consortium name="US DOE Joint Genome Institute"/>
            <person name="Brown P.J."/>
            <person name="Kysela D.T."/>
            <person name="Buechlein A."/>
            <person name="Hemmerich C."/>
            <person name="Brun Y.V."/>
        </authorList>
    </citation>
    <scope>NUCLEOTIDE SEQUENCE [LARGE SCALE GENOMIC DNA]</scope>
    <source>
        <strain evidence="14">ATCC 17100 / ATH 3.1.1 / DSM 162 / LMG 4299</strain>
    </source>
</reference>
<dbReference type="Pfam" id="PF00488">
    <property type="entry name" value="MutS_V"/>
    <property type="match status" value="1"/>
</dbReference>
<evidence type="ECO:0000256" key="11">
    <source>
        <dbReference type="SAM" id="MobiDB-lite"/>
    </source>
</evidence>
<dbReference type="Gene3D" id="1.10.1420.10">
    <property type="match status" value="2"/>
</dbReference>
<name>E3I541_RHOVT</name>
<dbReference type="RefSeq" id="WP_013417802.1">
    <property type="nucleotide sequence ID" value="NC_014664.1"/>
</dbReference>
<dbReference type="Proteomes" id="UP000001399">
    <property type="component" value="Chromosome"/>
</dbReference>
<keyword evidence="7 9" id="KW-0234">DNA repair</keyword>
<dbReference type="GO" id="GO:0006298">
    <property type="term" value="P:mismatch repair"/>
    <property type="evidence" value="ECO:0007669"/>
    <property type="project" value="UniProtKB-UniRule"/>
</dbReference>
<evidence type="ECO:0000313" key="13">
    <source>
        <dbReference type="EMBL" id="ADP69395.1"/>
    </source>
</evidence>
<comment type="similarity">
    <text evidence="1 9 10">Belongs to the DNA mismatch repair MutS family.</text>
</comment>
<dbReference type="SMART" id="SM00534">
    <property type="entry name" value="MUTSac"/>
    <property type="match status" value="1"/>
</dbReference>
<dbReference type="HOGENOM" id="CLU_002472_4_0_5"/>
<dbReference type="Pfam" id="PF05192">
    <property type="entry name" value="MutS_III"/>
    <property type="match status" value="1"/>
</dbReference>
<dbReference type="SUPFAM" id="SSF48334">
    <property type="entry name" value="DNA repair protein MutS, domain III"/>
    <property type="match status" value="1"/>
</dbReference>
<evidence type="ECO:0000259" key="12">
    <source>
        <dbReference type="PROSITE" id="PS00486"/>
    </source>
</evidence>
<keyword evidence="6 9" id="KW-0238">DNA-binding</keyword>
<dbReference type="EMBL" id="CP002292">
    <property type="protein sequence ID" value="ADP69395.1"/>
    <property type="molecule type" value="Genomic_DNA"/>
</dbReference>
<dbReference type="InterPro" id="IPR007696">
    <property type="entry name" value="DNA_mismatch_repair_MutS_core"/>
</dbReference>
<dbReference type="Pfam" id="PF05188">
    <property type="entry name" value="MutS_II"/>
    <property type="match status" value="1"/>
</dbReference>
<dbReference type="SUPFAM" id="SSF52540">
    <property type="entry name" value="P-loop containing nucleoside triphosphate hydrolases"/>
    <property type="match status" value="1"/>
</dbReference>
<dbReference type="InterPro" id="IPR045076">
    <property type="entry name" value="MutS"/>
</dbReference>
<dbReference type="Pfam" id="PF05190">
    <property type="entry name" value="MutS_IV"/>
    <property type="match status" value="1"/>
</dbReference>
<dbReference type="GO" id="GO:0140664">
    <property type="term" value="F:ATP-dependent DNA damage sensor activity"/>
    <property type="evidence" value="ECO:0007669"/>
    <property type="project" value="InterPro"/>
</dbReference>
<feature type="region of interest" description="Disordered" evidence="11">
    <location>
        <begin position="1"/>
        <end position="46"/>
    </location>
</feature>
<evidence type="ECO:0000313" key="14">
    <source>
        <dbReference type="Proteomes" id="UP000001399"/>
    </source>
</evidence>
<dbReference type="Pfam" id="PF01624">
    <property type="entry name" value="MutS_I"/>
    <property type="match status" value="1"/>
</dbReference>
<dbReference type="CDD" id="cd03284">
    <property type="entry name" value="ABC_MutS1"/>
    <property type="match status" value="1"/>
</dbReference>
<dbReference type="SUPFAM" id="SSF53150">
    <property type="entry name" value="DNA repair protein MutS, domain II"/>
    <property type="match status" value="1"/>
</dbReference>
<dbReference type="InterPro" id="IPR016151">
    <property type="entry name" value="DNA_mismatch_repair_MutS_N"/>
</dbReference>
<feature type="domain" description="DNA mismatch repair proteins mutS family" evidence="12">
    <location>
        <begin position="758"/>
        <end position="774"/>
    </location>
</feature>
<evidence type="ECO:0000256" key="1">
    <source>
        <dbReference type="ARBA" id="ARBA00006271"/>
    </source>
</evidence>
<evidence type="ECO:0000256" key="6">
    <source>
        <dbReference type="ARBA" id="ARBA00023125"/>
    </source>
</evidence>
<dbReference type="InterPro" id="IPR036187">
    <property type="entry name" value="DNA_mismatch_repair_MutS_sf"/>
</dbReference>
<dbReference type="PANTHER" id="PTHR11361:SF34">
    <property type="entry name" value="DNA MISMATCH REPAIR PROTEIN MSH1, MITOCHONDRIAL"/>
    <property type="match status" value="1"/>
</dbReference>
<dbReference type="PROSITE" id="PS00486">
    <property type="entry name" value="DNA_MISMATCH_REPAIR_2"/>
    <property type="match status" value="1"/>
</dbReference>
<dbReference type="InterPro" id="IPR007861">
    <property type="entry name" value="DNA_mismatch_repair_MutS_clamp"/>
</dbReference>
<evidence type="ECO:0000256" key="10">
    <source>
        <dbReference type="RuleBase" id="RU003756"/>
    </source>
</evidence>
<evidence type="ECO:0000256" key="7">
    <source>
        <dbReference type="ARBA" id="ARBA00023204"/>
    </source>
</evidence>
<dbReference type="InterPro" id="IPR000432">
    <property type="entry name" value="DNA_mismatch_repair_MutS_C"/>
</dbReference>
<dbReference type="NCBIfam" id="TIGR01070">
    <property type="entry name" value="mutS1"/>
    <property type="match status" value="1"/>
</dbReference>
<comment type="function">
    <text evidence="8 9">This protein is involved in the repair of mismatches in DNA. It is possible that it carries out the mismatch recognition step. This protein has a weak ATPase activity.</text>
</comment>
<dbReference type="Gene3D" id="3.40.50.300">
    <property type="entry name" value="P-loop containing nucleotide triphosphate hydrolases"/>
    <property type="match status" value="1"/>
</dbReference>
<dbReference type="SUPFAM" id="SSF55271">
    <property type="entry name" value="DNA repair protein MutS, domain I"/>
    <property type="match status" value="1"/>
</dbReference>
<organism evidence="13 14">
    <name type="scientific">Rhodomicrobium vannielii (strain ATCC 17100 / DSM 162 / LMG 4299 / NCIMB 10020 / ATH 3.1.1)</name>
    <dbReference type="NCBI Taxonomy" id="648757"/>
    <lineage>
        <taxon>Bacteria</taxon>
        <taxon>Pseudomonadati</taxon>
        <taxon>Pseudomonadota</taxon>
        <taxon>Alphaproteobacteria</taxon>
        <taxon>Hyphomicrobiales</taxon>
        <taxon>Hyphomicrobiaceae</taxon>
        <taxon>Rhodomicrobium</taxon>
    </lineage>
</organism>
<accession>E3I541</accession>
<dbReference type="HAMAP" id="MF_00096">
    <property type="entry name" value="MutS"/>
    <property type="match status" value="1"/>
</dbReference>
<gene>
    <name evidence="9" type="primary">mutS</name>
    <name evidence="13" type="ordered locus">Rvan_0105</name>
</gene>
<sequence>MSSIRQKSMAKEAPGDSASPDARAMPDSVSPETRATPDSVSPETRATPMMAQYLDVKAKNPDFLLFYRMGDFFELFFDDAVKAASALGIQLTKRGKHSGEDIPMCGVPVARADDYMQKLILKGFRVAVAEQLEDPELAKKRGPKAVVRRDVVRLVTPGTLTEDALLVSGRNNFLAALAKVGKAVAVRYHIAALDISTGEFLLSEASAPDLGGELLRLRPAEILIAEDELGDGTSKAAAEASGAALSPLSRACFGRAKGERALKEAFEVAALDGLGDFTDGDLIAIGALLHYVDLTQMGERPALRPPRRDEPARLMAIDAATRASLELVRPNNEGAPTVFSAIDRTVTAAGARELMSRLVSPSADSGLVNERLDAVAALIEDWALRERIRHILKTAPDMSRALSRLKLKRGGPRDLGAIRDGLRAGGDVAALLAASPAQPAHLKQAMTALAAFTGDDHGGALARKLDRALVGVVPFLTKDSGYIATGFDATLDGLRELASSSKVVLAKLQADYAAQTGVKTLKIQYNNVFGYFIEVSPGQASALMGEPHSALFRHKQTLASAVRFTTDELAALESRILTAQGDALAREQALFAELSDAVLEREDAIAEAAQALACLDCVGGLAEIAQVQNYVRPRVDTSRAFLVEGGRHPAVEQALTREGGAFIGNDCRLDGAGERAPGFLVVTGPNMAGKSTYLRQNALIAVLAQMGSYVPATSAHIGVADRLFARIGAADDLARGRSTFMVEMTETAAILNRATERSLVILDEIGRGTATFDGLSIAWAVLEHLHDETRCRGLVATHYHELTRLADDLPRAGNVRMAVTEWKDTIVFLHAVEVGPANRSYGVQAAKLAGVPKQVVARAKQILAQLEAGAGPHGPLTLPTDMPLFSAPVAHHATDAPHPVLERLATLDVDSLSPREALDLLYALKKEL</sequence>
<dbReference type="InterPro" id="IPR036678">
    <property type="entry name" value="MutS_con_dom_sf"/>
</dbReference>
<evidence type="ECO:0000256" key="2">
    <source>
        <dbReference type="ARBA" id="ARBA00021982"/>
    </source>
</evidence>
<dbReference type="FunFam" id="3.40.1170.10:FF:000001">
    <property type="entry name" value="DNA mismatch repair protein MutS"/>
    <property type="match status" value="1"/>
</dbReference>